<dbReference type="Gene3D" id="1.10.30.50">
    <property type="match status" value="1"/>
</dbReference>
<comment type="caution">
    <text evidence="1">The sequence shown here is derived from an EMBL/GenBank/DDBJ whole genome shotgun (WGS) entry which is preliminary data.</text>
</comment>
<gene>
    <name evidence="1" type="ORF">O0554_23255</name>
</gene>
<evidence type="ECO:0000313" key="2">
    <source>
        <dbReference type="Proteomes" id="UP001077662"/>
    </source>
</evidence>
<reference evidence="1" key="1">
    <citation type="submission" date="2022-09" db="EMBL/GenBank/DDBJ databases">
        <title>Genome analysis and characterization of larvicidal activity of Brevibacillus strains.</title>
        <authorList>
            <person name="Patrusheva E.V."/>
            <person name="Izotova A.O."/>
            <person name="Toshchakov S.V."/>
            <person name="Sineoky S.P."/>
        </authorList>
    </citation>
    <scope>NUCLEOTIDE SEQUENCE</scope>
    <source>
        <strain evidence="1">VKPM_B-13247</strain>
    </source>
</reference>
<dbReference type="EMBL" id="JAPTNE010000043">
    <property type="protein sequence ID" value="MCZ0809785.1"/>
    <property type="molecule type" value="Genomic_DNA"/>
</dbReference>
<keyword evidence="1" id="KW-0540">Nuclease</keyword>
<dbReference type="Proteomes" id="UP001077662">
    <property type="component" value="Unassembled WGS sequence"/>
</dbReference>
<proteinExistence type="predicted"/>
<sequence length="116" mass="13159">MGMFDEVRAVQKPNFKRRTKKRGDRGRISPAVYDEVMKRDNGRCVLCGKTTWLQAHHILFKSEGGTGEAHNIALACGPVGQKGTCHWKAHHTKEGRQAFRDYREKVLLPYYTNGAS</sequence>
<dbReference type="GO" id="GO:0004519">
    <property type="term" value="F:endonuclease activity"/>
    <property type="evidence" value="ECO:0007669"/>
    <property type="project" value="UniProtKB-KW"/>
</dbReference>
<dbReference type="AlphaFoldDB" id="A0AAP3DM81"/>
<protein>
    <submittedName>
        <fullName evidence="1">HNH endonuclease</fullName>
    </submittedName>
</protein>
<evidence type="ECO:0000313" key="1">
    <source>
        <dbReference type="EMBL" id="MCZ0809785.1"/>
    </source>
</evidence>
<keyword evidence="1" id="KW-0378">Hydrolase</keyword>
<keyword evidence="1" id="KW-0255">Endonuclease</keyword>
<dbReference type="RefSeq" id="WP_258434721.1">
    <property type="nucleotide sequence ID" value="NZ_JANSGW010000043.1"/>
</dbReference>
<organism evidence="1 2">
    <name type="scientific">Brevibacillus laterosporus</name>
    <name type="common">Bacillus laterosporus</name>
    <dbReference type="NCBI Taxonomy" id="1465"/>
    <lineage>
        <taxon>Bacteria</taxon>
        <taxon>Bacillati</taxon>
        <taxon>Bacillota</taxon>
        <taxon>Bacilli</taxon>
        <taxon>Bacillales</taxon>
        <taxon>Paenibacillaceae</taxon>
        <taxon>Brevibacillus</taxon>
    </lineage>
</organism>
<name>A0AAP3DM81_BRELA</name>
<accession>A0AAP3DM81</accession>